<feature type="chain" id="PRO_5042856778" description="Chitin-binding type-2 domain-containing protein" evidence="6">
    <location>
        <begin position="19"/>
        <end position="87"/>
    </location>
</feature>
<keyword evidence="9" id="KW-1185">Reference proteome</keyword>
<dbReference type="Gene3D" id="2.170.140.10">
    <property type="entry name" value="Chitin binding domain"/>
    <property type="match status" value="1"/>
</dbReference>
<gene>
    <name evidence="8" type="ORF">RN001_010710</name>
</gene>
<dbReference type="Proteomes" id="UP001353858">
    <property type="component" value="Unassembled WGS sequence"/>
</dbReference>
<proteinExistence type="predicted"/>
<dbReference type="InterPro" id="IPR051940">
    <property type="entry name" value="Chitin_bind-dev_reg"/>
</dbReference>
<dbReference type="InterPro" id="IPR002557">
    <property type="entry name" value="Chitin-bd_dom"/>
</dbReference>
<accession>A0AAN7SG72</accession>
<feature type="signal peptide" evidence="6">
    <location>
        <begin position="1"/>
        <end position="18"/>
    </location>
</feature>
<evidence type="ECO:0000313" key="8">
    <source>
        <dbReference type="EMBL" id="KAK4878204.1"/>
    </source>
</evidence>
<evidence type="ECO:0000256" key="6">
    <source>
        <dbReference type="SAM" id="SignalP"/>
    </source>
</evidence>
<evidence type="ECO:0000256" key="2">
    <source>
        <dbReference type="ARBA" id="ARBA00022729"/>
    </source>
</evidence>
<keyword evidence="1" id="KW-0147">Chitin-binding</keyword>
<evidence type="ECO:0000256" key="3">
    <source>
        <dbReference type="ARBA" id="ARBA00022737"/>
    </source>
</evidence>
<evidence type="ECO:0000256" key="1">
    <source>
        <dbReference type="ARBA" id="ARBA00022669"/>
    </source>
</evidence>
<dbReference type="EMBL" id="JARPUR010000004">
    <property type="protein sequence ID" value="KAK4878204.1"/>
    <property type="molecule type" value="Genomic_DNA"/>
</dbReference>
<evidence type="ECO:0000259" key="7">
    <source>
        <dbReference type="PROSITE" id="PS50940"/>
    </source>
</evidence>
<keyword evidence="4" id="KW-1015">Disulfide bond</keyword>
<dbReference type="AlphaFoldDB" id="A0AAN7SG72"/>
<reference evidence="9" key="1">
    <citation type="submission" date="2023-01" db="EMBL/GenBank/DDBJ databases">
        <title>Key to firefly adult light organ development and bioluminescence: homeobox transcription factors regulate luciferase expression and transportation to peroxisome.</title>
        <authorList>
            <person name="Fu X."/>
        </authorList>
    </citation>
    <scope>NUCLEOTIDE SEQUENCE [LARGE SCALE GENOMIC DNA]</scope>
</reference>
<evidence type="ECO:0000256" key="5">
    <source>
        <dbReference type="ARBA" id="ARBA00023180"/>
    </source>
</evidence>
<dbReference type="GO" id="GO:0005576">
    <property type="term" value="C:extracellular region"/>
    <property type="evidence" value="ECO:0007669"/>
    <property type="project" value="InterPro"/>
</dbReference>
<protein>
    <recommendedName>
        <fullName evidence="7">Chitin-binding type-2 domain-containing protein</fullName>
    </recommendedName>
</protein>
<dbReference type="SMART" id="SM00494">
    <property type="entry name" value="ChtBD2"/>
    <property type="match status" value="1"/>
</dbReference>
<evidence type="ECO:0000313" key="9">
    <source>
        <dbReference type="Proteomes" id="UP001353858"/>
    </source>
</evidence>
<dbReference type="SUPFAM" id="SSF57625">
    <property type="entry name" value="Invertebrate chitin-binding proteins"/>
    <property type="match status" value="1"/>
</dbReference>
<evidence type="ECO:0000256" key="4">
    <source>
        <dbReference type="ARBA" id="ARBA00023157"/>
    </source>
</evidence>
<organism evidence="8 9">
    <name type="scientific">Aquatica leii</name>
    <dbReference type="NCBI Taxonomy" id="1421715"/>
    <lineage>
        <taxon>Eukaryota</taxon>
        <taxon>Metazoa</taxon>
        <taxon>Ecdysozoa</taxon>
        <taxon>Arthropoda</taxon>
        <taxon>Hexapoda</taxon>
        <taxon>Insecta</taxon>
        <taxon>Pterygota</taxon>
        <taxon>Neoptera</taxon>
        <taxon>Endopterygota</taxon>
        <taxon>Coleoptera</taxon>
        <taxon>Polyphaga</taxon>
        <taxon>Elateriformia</taxon>
        <taxon>Elateroidea</taxon>
        <taxon>Lampyridae</taxon>
        <taxon>Luciolinae</taxon>
        <taxon>Aquatica</taxon>
    </lineage>
</organism>
<keyword evidence="3" id="KW-0677">Repeat</keyword>
<dbReference type="InterPro" id="IPR036508">
    <property type="entry name" value="Chitin-bd_dom_sf"/>
</dbReference>
<dbReference type="PANTHER" id="PTHR23301:SF0">
    <property type="entry name" value="CHITIN-BINDING TYPE-2 DOMAIN-CONTAINING PROTEIN-RELATED"/>
    <property type="match status" value="1"/>
</dbReference>
<feature type="domain" description="Chitin-binding type-2" evidence="7">
    <location>
        <begin position="26"/>
        <end position="85"/>
    </location>
</feature>
<dbReference type="GO" id="GO:0008061">
    <property type="term" value="F:chitin binding"/>
    <property type="evidence" value="ECO:0007669"/>
    <property type="project" value="UniProtKB-KW"/>
</dbReference>
<keyword evidence="2 6" id="KW-0732">Signal</keyword>
<sequence>MRFTCLVLLALVVEFAYAGEFTSEGWMECPIPDTEESVYYPDLNDCRFFYQCSNGVAVHMMCAPGTVFNEVINVCDHPSNAPCASAD</sequence>
<name>A0AAN7SG72_9COLE</name>
<dbReference type="PANTHER" id="PTHR23301">
    <property type="entry name" value="CHITIN BINDING PERITROPHIN-A"/>
    <property type="match status" value="1"/>
</dbReference>
<dbReference type="PROSITE" id="PS50940">
    <property type="entry name" value="CHIT_BIND_II"/>
    <property type="match status" value="1"/>
</dbReference>
<comment type="caution">
    <text evidence="8">The sequence shown here is derived from an EMBL/GenBank/DDBJ whole genome shotgun (WGS) entry which is preliminary data.</text>
</comment>
<dbReference type="Pfam" id="PF01607">
    <property type="entry name" value="CBM_14"/>
    <property type="match status" value="1"/>
</dbReference>
<keyword evidence="5" id="KW-0325">Glycoprotein</keyword>